<evidence type="ECO:0000256" key="1">
    <source>
        <dbReference type="SAM" id="MobiDB-lite"/>
    </source>
</evidence>
<sequence length="140" mass="16120">MAELNVNQQIKPDAKQNADKSQVVQVQAVPAALQELKKLQEEQRKEEDEEDHDEQKLQVKSEVLNAIELPEVVEQPKPQTINEIEPKSEESDTESSTSTSDGEVGPYLSEEEEYEDYGDDLDQEIYFDDDAQLEDYEHFF</sequence>
<feature type="compositionally biased region" description="Basic and acidic residues" evidence="1">
    <location>
        <begin position="35"/>
        <end position="46"/>
    </location>
</feature>
<evidence type="ECO:0000313" key="3">
    <source>
        <dbReference type="RefSeq" id="XP_030386639.1"/>
    </source>
</evidence>
<proteinExistence type="predicted"/>
<protein>
    <submittedName>
        <fullName evidence="3">Uncharacterized protein LOC115633346</fullName>
    </submittedName>
</protein>
<dbReference type="RefSeq" id="XP_030386639.1">
    <property type="nucleotide sequence ID" value="XM_030530779.1"/>
</dbReference>
<feature type="compositionally biased region" description="Low complexity" evidence="1">
    <location>
        <begin position="94"/>
        <end position="108"/>
    </location>
</feature>
<dbReference type="AlphaFoldDB" id="A0A6J2UE50"/>
<accession>A0A6J2UE50</accession>
<feature type="compositionally biased region" description="Acidic residues" evidence="1">
    <location>
        <begin position="109"/>
        <end position="123"/>
    </location>
</feature>
<dbReference type="Proteomes" id="UP000504634">
    <property type="component" value="Unplaced"/>
</dbReference>
<evidence type="ECO:0000313" key="2">
    <source>
        <dbReference type="Proteomes" id="UP000504634"/>
    </source>
</evidence>
<reference evidence="3" key="1">
    <citation type="submission" date="2025-08" db="UniProtKB">
        <authorList>
            <consortium name="RefSeq"/>
        </authorList>
    </citation>
    <scope>IDENTIFICATION</scope>
    <source>
        <strain evidence="3">11010-0011.00</strain>
        <tissue evidence="3">Whole body</tissue>
    </source>
</reference>
<name>A0A6J2UE50_DROLE</name>
<keyword evidence="2" id="KW-1185">Reference proteome</keyword>
<feature type="compositionally biased region" description="Low complexity" evidence="1">
    <location>
        <begin position="22"/>
        <end position="34"/>
    </location>
</feature>
<gene>
    <name evidence="3" type="primary">LOC115633346</name>
</gene>
<organism evidence="2 3">
    <name type="scientific">Drosophila lebanonensis</name>
    <name type="common">Fruit fly</name>
    <name type="synonym">Scaptodrosophila lebanonensis</name>
    <dbReference type="NCBI Taxonomy" id="7225"/>
    <lineage>
        <taxon>Eukaryota</taxon>
        <taxon>Metazoa</taxon>
        <taxon>Ecdysozoa</taxon>
        <taxon>Arthropoda</taxon>
        <taxon>Hexapoda</taxon>
        <taxon>Insecta</taxon>
        <taxon>Pterygota</taxon>
        <taxon>Neoptera</taxon>
        <taxon>Endopterygota</taxon>
        <taxon>Diptera</taxon>
        <taxon>Brachycera</taxon>
        <taxon>Muscomorpha</taxon>
        <taxon>Ephydroidea</taxon>
        <taxon>Drosophilidae</taxon>
        <taxon>Scaptodrosophila</taxon>
    </lineage>
</organism>
<dbReference type="GeneID" id="115633346"/>
<feature type="compositionally biased region" description="Polar residues" evidence="1">
    <location>
        <begin position="1"/>
        <end position="10"/>
    </location>
</feature>
<feature type="region of interest" description="Disordered" evidence="1">
    <location>
        <begin position="1"/>
        <end position="123"/>
    </location>
</feature>